<dbReference type="Pfam" id="PF13715">
    <property type="entry name" value="CarbopepD_reg_2"/>
    <property type="match status" value="1"/>
</dbReference>
<keyword evidence="11" id="KW-1185">Reference proteome</keyword>
<dbReference type="AlphaFoldDB" id="A0A5M9HET5"/>
<accession>A0A5M9HET5</accession>
<dbReference type="InterPro" id="IPR008969">
    <property type="entry name" value="CarboxyPept-like_regulatory"/>
</dbReference>
<reference evidence="10 11" key="1">
    <citation type="submission" date="2019-09" db="EMBL/GenBank/DDBJ databases">
        <title>Pararcticibacter amylolyticus gen. nov., sp. nov., isolated from a rottenly hemp rope, and reclassification of Pedobacter tournemirensis as Pararcticibacter tournemirensis comb. nov.</title>
        <authorList>
            <person name="Cai Y."/>
        </authorList>
    </citation>
    <scope>NUCLEOTIDE SEQUENCE [LARGE SCALE GENOMIC DNA]</scope>
    <source>
        <strain evidence="10 11">TF5-37.2-LB10</strain>
    </source>
</reference>
<dbReference type="InterPro" id="IPR012910">
    <property type="entry name" value="Plug_dom"/>
</dbReference>
<evidence type="ECO:0000259" key="9">
    <source>
        <dbReference type="Pfam" id="PF07715"/>
    </source>
</evidence>
<keyword evidence="6 7" id="KW-0998">Cell outer membrane</keyword>
<keyword evidence="4 7" id="KW-0812">Transmembrane</keyword>
<evidence type="ECO:0000256" key="8">
    <source>
        <dbReference type="SAM" id="SignalP"/>
    </source>
</evidence>
<dbReference type="NCBIfam" id="TIGR04056">
    <property type="entry name" value="OMP_RagA_SusC"/>
    <property type="match status" value="1"/>
</dbReference>
<dbReference type="Gene3D" id="2.60.40.1120">
    <property type="entry name" value="Carboxypeptidase-like, regulatory domain"/>
    <property type="match status" value="1"/>
</dbReference>
<evidence type="ECO:0000256" key="5">
    <source>
        <dbReference type="ARBA" id="ARBA00023136"/>
    </source>
</evidence>
<dbReference type="GO" id="GO:0009279">
    <property type="term" value="C:cell outer membrane"/>
    <property type="evidence" value="ECO:0007669"/>
    <property type="project" value="UniProtKB-SubCell"/>
</dbReference>
<dbReference type="InterPro" id="IPR037066">
    <property type="entry name" value="Plug_dom_sf"/>
</dbReference>
<dbReference type="InterPro" id="IPR039426">
    <property type="entry name" value="TonB-dep_rcpt-like"/>
</dbReference>
<keyword evidence="5 7" id="KW-0472">Membrane</keyword>
<feature type="domain" description="TonB-dependent receptor plug" evidence="9">
    <location>
        <begin position="121"/>
        <end position="244"/>
    </location>
</feature>
<comment type="similarity">
    <text evidence="7">Belongs to the TonB-dependent receptor family.</text>
</comment>
<comment type="caution">
    <text evidence="10">The sequence shown here is derived from an EMBL/GenBank/DDBJ whole genome shotgun (WGS) entry which is preliminary data.</text>
</comment>
<dbReference type="Pfam" id="PF07715">
    <property type="entry name" value="Plug"/>
    <property type="match status" value="1"/>
</dbReference>
<dbReference type="InterPro" id="IPR023996">
    <property type="entry name" value="TonB-dep_OMP_SusC/RagA"/>
</dbReference>
<evidence type="ECO:0000256" key="7">
    <source>
        <dbReference type="PROSITE-ProRule" id="PRU01360"/>
    </source>
</evidence>
<dbReference type="Gene3D" id="2.40.170.20">
    <property type="entry name" value="TonB-dependent receptor, beta-barrel domain"/>
    <property type="match status" value="1"/>
</dbReference>
<evidence type="ECO:0000256" key="6">
    <source>
        <dbReference type="ARBA" id="ARBA00023237"/>
    </source>
</evidence>
<evidence type="ECO:0000256" key="1">
    <source>
        <dbReference type="ARBA" id="ARBA00004571"/>
    </source>
</evidence>
<sequence length="1040" mass="113968">MRVIITKRFLLCMLLSAFTALVSAQQRTITGTVKDEKGEPVPFASFVVRGTKTGGQTAPNGSFRVVVPGNTAVLVFSFVGYKTKEVPVGSANSLNVTLESDNNALSEVVVTALGIKRERKSLGYAIQEVKGESLVEAREPNLANALSGKVSGLQVVRSSNGPAGSSKIVLRGNNSLTGSNQPLIVVDGVPVDNFTGATNNDFYNPSNDMGNGLSDINPEDIESMTVLKGGSAAALYGSRAGNGVILITTKSGRAQKGLGINVNSSFGVESIFMKPEMQDSFGQGENGTFNQRSRRSWGPKIEGQNVQNWDGRQVPLTSYDNLGNFMERGSWSNQSVSLQQQYKSTSVYTSFNHLDNSSIIPGAELKRTNLTARAVSKFGENDRWTADTKVQYSRADAKNRPIGGNRNENPFYITYLFPRSLNITEFENAVDGNNNMYWYGDASTEINPYWNTRYNTNNDVRDRYIMSGSLKYQFNSWLSGEIRGGSDMYSTNNQDKLYGGSPIAANGRYSIGKNNFQETNYSALFTATKDNVFGKLGGTVTWGGNLMNQKFSLFGASSGLLNARDFFYINNGINSPTVTEDFYEKKINSLYGSVGLNWDGYVFLDGTLRNDWTTALSPDNQSYFYPSVNLSVVFTDMLSRMGKSLPAWVSFGKIRASYAEVGNDMLPYQLYNTYTIGKDPLGNTTATKNGTLFDPNVKNELIKSYEFGAEMRFLNNRFTFDIAWYKTNSLNQLIDLPMDPLSGYNRRKINAGDVENKGFEAQVNASVLNNPRSLTWNVGLNYSTNKSKINRITDNVTQYPLGGFDNVSILAVTGSEYGDIYGTAFRRVTDESSPFYGELLLTENGLPVHNPDPVKLGNQQASGLLGVTNAVAYRGVSLSFLVDARFGGKIFSSTNVNMQRAGTAAVTVVNGAREDIIADGVVLNSSNEYVKNTTGVDPQLYWEAIGINNLGITEANLYDATNIRLRNIQLNYDLPAKWISKTPLQRARLGLSCNNVWMIKSNTHGIDPESVFATGTNAVGFENGSAPTTRSFLFNLTLGF</sequence>
<dbReference type="RefSeq" id="WP_141814447.1">
    <property type="nucleotide sequence ID" value="NZ_VFPL01000001.1"/>
</dbReference>
<feature type="signal peptide" evidence="8">
    <location>
        <begin position="1"/>
        <end position="24"/>
    </location>
</feature>
<comment type="subcellular location">
    <subcellularLocation>
        <location evidence="1 7">Cell outer membrane</location>
        <topology evidence="1 7">Multi-pass membrane protein</topology>
    </subcellularLocation>
</comment>
<dbReference type="SUPFAM" id="SSF56935">
    <property type="entry name" value="Porins"/>
    <property type="match status" value="1"/>
</dbReference>
<gene>
    <name evidence="10" type="ORF">F1649_08220</name>
</gene>
<dbReference type="EMBL" id="VWNE01000010">
    <property type="protein sequence ID" value="KAA8483854.1"/>
    <property type="molecule type" value="Genomic_DNA"/>
</dbReference>
<organism evidence="10 11">
    <name type="scientific">Arcticibacter tournemirensis</name>
    <dbReference type="NCBI Taxonomy" id="699437"/>
    <lineage>
        <taxon>Bacteria</taxon>
        <taxon>Pseudomonadati</taxon>
        <taxon>Bacteroidota</taxon>
        <taxon>Sphingobacteriia</taxon>
        <taxon>Sphingobacteriales</taxon>
        <taxon>Sphingobacteriaceae</taxon>
        <taxon>Arcticibacter</taxon>
    </lineage>
</organism>
<dbReference type="Gene3D" id="2.170.130.10">
    <property type="entry name" value="TonB-dependent receptor, plug domain"/>
    <property type="match status" value="1"/>
</dbReference>
<keyword evidence="3 7" id="KW-1134">Transmembrane beta strand</keyword>
<dbReference type="InterPro" id="IPR023997">
    <property type="entry name" value="TonB-dep_OMP_SusC/RagA_CS"/>
</dbReference>
<evidence type="ECO:0000256" key="2">
    <source>
        <dbReference type="ARBA" id="ARBA00022448"/>
    </source>
</evidence>
<dbReference type="SUPFAM" id="SSF49464">
    <property type="entry name" value="Carboxypeptidase regulatory domain-like"/>
    <property type="match status" value="1"/>
</dbReference>
<feature type="chain" id="PRO_5024454657" evidence="8">
    <location>
        <begin position="25"/>
        <end position="1040"/>
    </location>
</feature>
<keyword evidence="2 7" id="KW-0813">Transport</keyword>
<protein>
    <submittedName>
        <fullName evidence="10">SusC/RagA family TonB-linked outer membrane protein</fullName>
    </submittedName>
</protein>
<keyword evidence="8" id="KW-0732">Signal</keyword>
<evidence type="ECO:0000256" key="3">
    <source>
        <dbReference type="ARBA" id="ARBA00022452"/>
    </source>
</evidence>
<dbReference type="OrthoDB" id="9768177at2"/>
<dbReference type="NCBIfam" id="TIGR04057">
    <property type="entry name" value="SusC_RagA_signa"/>
    <property type="match status" value="1"/>
</dbReference>
<name>A0A5M9HET5_9SPHI</name>
<dbReference type="InterPro" id="IPR036942">
    <property type="entry name" value="Beta-barrel_TonB_sf"/>
</dbReference>
<evidence type="ECO:0000313" key="11">
    <source>
        <dbReference type="Proteomes" id="UP000322918"/>
    </source>
</evidence>
<proteinExistence type="inferred from homology"/>
<dbReference type="PROSITE" id="PS52016">
    <property type="entry name" value="TONB_DEPENDENT_REC_3"/>
    <property type="match status" value="1"/>
</dbReference>
<dbReference type="Proteomes" id="UP000322918">
    <property type="component" value="Unassembled WGS sequence"/>
</dbReference>
<evidence type="ECO:0000313" key="10">
    <source>
        <dbReference type="EMBL" id="KAA8483854.1"/>
    </source>
</evidence>
<evidence type="ECO:0000256" key="4">
    <source>
        <dbReference type="ARBA" id="ARBA00022692"/>
    </source>
</evidence>